<dbReference type="GeneID" id="55641995"/>
<dbReference type="NCBIfam" id="NF045487">
    <property type="entry name" value="ASRP"/>
    <property type="match status" value="1"/>
</dbReference>
<dbReference type="Gene3D" id="3.40.50.300">
    <property type="entry name" value="P-loop containing nucleotide triphosphate hydrolases"/>
    <property type="match status" value="2"/>
</dbReference>
<keyword evidence="1 2" id="KW-0175">Coiled coil</keyword>
<organism evidence="3 4">
    <name type="scientific">Metallosphaera tengchongensis</name>
    <dbReference type="NCBI Taxonomy" id="1532350"/>
    <lineage>
        <taxon>Archaea</taxon>
        <taxon>Thermoproteota</taxon>
        <taxon>Thermoprotei</taxon>
        <taxon>Sulfolobales</taxon>
        <taxon>Sulfolobaceae</taxon>
        <taxon>Metallosphaera</taxon>
    </lineage>
</organism>
<dbReference type="SUPFAM" id="SSF52540">
    <property type="entry name" value="P-loop containing nucleoside triphosphate hydrolases"/>
    <property type="match status" value="2"/>
</dbReference>
<dbReference type="EMBL" id="CP049074">
    <property type="protein sequence ID" value="QKR00421.1"/>
    <property type="molecule type" value="Genomic_DNA"/>
</dbReference>
<dbReference type="Gene3D" id="1.10.287.510">
    <property type="entry name" value="Helix hairpin bin"/>
    <property type="match status" value="1"/>
</dbReference>
<dbReference type="PANTHER" id="PTHR32114:SF2">
    <property type="entry name" value="ABC TRANSPORTER ABCH.3"/>
    <property type="match status" value="1"/>
</dbReference>
<dbReference type="Proteomes" id="UP000509301">
    <property type="component" value="Chromosome"/>
</dbReference>
<name>A0A6N0NZ56_9CREN</name>
<reference evidence="3 4" key="1">
    <citation type="submission" date="2020-02" db="EMBL/GenBank/DDBJ databases">
        <title>Comparative genome analysis reveals the metabolism and evolution of the thermophilic archaeal genus Metallosphaera.</title>
        <authorList>
            <person name="Jiang C."/>
        </authorList>
    </citation>
    <scope>NUCLEOTIDE SEQUENCE [LARGE SCALE GENOMIC DNA]</scope>
    <source>
        <strain evidence="3 4">Ric-A</strain>
    </source>
</reference>
<dbReference type="AlphaFoldDB" id="A0A6N0NZ56"/>
<sequence length="584" mass="67976">MRIRISNIGGITSPLDIEINEGVNVYTAPNAYGKTSLSRALISMLTSEIKPEDLLNVFSDSGYVEVKYKDKEYYRRIRRLKNKLTESAKLIMDDKRALLLSYFSPENALLNHILSGKDDLEWFISSTSEIEKLKQQKQSVDEKLKIIKGEHEELKSKYKDAVTIQAEIRSIENELESLKKETESDKLINSTTQSISVTRQNKLAELNNKIEQKKKELLDLQTKHTKLELEIQQKEGMVKPELKGIFEEQLNQVTEELQRKASLRNETEIGIKVLERVLDEIKEAEKSHLDTCYVCGSHVDPENWRVRVDVISGELRLKQNSFEGIKKEIDELTKKKEEITKKIAEFENMKNEVQRLKLKKQELFGRMEMVKEQIGELERQKREMEDRFNKNSDMIRVTGPENAISKRISELMNRKNQLEYELASLGVPSSTLNKIREKEKEIEELESQSQNLQIEYMRRLSVTREEFVRVANSLIKELEFDLEAEITPDFTLVAKRNGTVMDLKKLSSSERTSLALILVVTAIKAYFKTPFFIVDESFMTFDQRRFQKLTNYLKDLTEYIIITRSDENVSMKVEQREETQTVSG</sequence>
<gene>
    <name evidence="3" type="ORF">GWK48_08585</name>
</gene>
<evidence type="ECO:0008006" key="5">
    <source>
        <dbReference type="Google" id="ProtNLM"/>
    </source>
</evidence>
<dbReference type="RefSeq" id="WP_174631392.1">
    <property type="nucleotide sequence ID" value="NZ_CP049074.1"/>
</dbReference>
<feature type="coiled-coil region" evidence="2">
    <location>
        <begin position="130"/>
        <end position="266"/>
    </location>
</feature>
<dbReference type="KEGG" id="mten:GWK48_08585"/>
<evidence type="ECO:0000256" key="2">
    <source>
        <dbReference type="SAM" id="Coils"/>
    </source>
</evidence>
<dbReference type="SUPFAM" id="SSF75712">
    <property type="entry name" value="Rad50 coiled-coil Zn hook"/>
    <property type="match status" value="1"/>
</dbReference>
<feature type="coiled-coil region" evidence="2">
    <location>
        <begin position="315"/>
        <end position="394"/>
    </location>
</feature>
<dbReference type="PANTHER" id="PTHR32114">
    <property type="entry name" value="ABC TRANSPORTER ABCH.3"/>
    <property type="match status" value="1"/>
</dbReference>
<dbReference type="InterPro" id="IPR027417">
    <property type="entry name" value="P-loop_NTPase"/>
</dbReference>
<evidence type="ECO:0000313" key="4">
    <source>
        <dbReference type="Proteomes" id="UP000509301"/>
    </source>
</evidence>
<evidence type="ECO:0000313" key="3">
    <source>
        <dbReference type="EMBL" id="QKR00421.1"/>
    </source>
</evidence>
<protein>
    <recommendedName>
        <fullName evidence="5">Zinc-hook domain-containing protein</fullName>
    </recommendedName>
</protein>
<accession>A0A6N0NZ56</accession>
<evidence type="ECO:0000256" key="1">
    <source>
        <dbReference type="ARBA" id="ARBA00023054"/>
    </source>
</evidence>
<dbReference type="OrthoDB" id="36891at2157"/>
<proteinExistence type="predicted"/>
<keyword evidence="4" id="KW-1185">Reference proteome</keyword>